<evidence type="ECO:0000313" key="1">
    <source>
        <dbReference type="EMBL" id="HJA79955.1"/>
    </source>
</evidence>
<proteinExistence type="predicted"/>
<dbReference type="EMBL" id="DWZD01000053">
    <property type="protein sequence ID" value="HJA79955.1"/>
    <property type="molecule type" value="Genomic_DNA"/>
</dbReference>
<evidence type="ECO:0000313" key="2">
    <source>
        <dbReference type="Proteomes" id="UP000823821"/>
    </source>
</evidence>
<reference evidence="1" key="1">
    <citation type="journal article" date="2021" name="PeerJ">
        <title>Extensive microbial diversity within the chicken gut microbiome revealed by metagenomics and culture.</title>
        <authorList>
            <person name="Gilroy R."/>
            <person name="Ravi A."/>
            <person name="Getino M."/>
            <person name="Pursley I."/>
            <person name="Horton D.L."/>
            <person name="Alikhan N.F."/>
            <person name="Baker D."/>
            <person name="Gharbi K."/>
            <person name="Hall N."/>
            <person name="Watson M."/>
            <person name="Adriaenssens E.M."/>
            <person name="Foster-Nyarko E."/>
            <person name="Jarju S."/>
            <person name="Secka A."/>
            <person name="Antonio M."/>
            <person name="Oren A."/>
            <person name="Chaudhuri R.R."/>
            <person name="La Ragione R."/>
            <person name="Hildebrand F."/>
            <person name="Pallen M.J."/>
        </authorList>
    </citation>
    <scope>NUCLEOTIDE SEQUENCE</scope>
    <source>
        <strain evidence="1">5032</strain>
    </source>
</reference>
<dbReference type="InterPro" id="IPR009279">
    <property type="entry name" value="Portal_Mu"/>
</dbReference>
<reference evidence="1" key="2">
    <citation type="submission" date="2021-04" db="EMBL/GenBank/DDBJ databases">
        <authorList>
            <person name="Gilroy R."/>
        </authorList>
    </citation>
    <scope>NUCLEOTIDE SEQUENCE</scope>
    <source>
        <strain evidence="1">5032</strain>
    </source>
</reference>
<organism evidence="1 2">
    <name type="scientific">Candidatus Desulfovibrio intestinavium</name>
    <dbReference type="NCBI Taxonomy" id="2838534"/>
    <lineage>
        <taxon>Bacteria</taxon>
        <taxon>Pseudomonadati</taxon>
        <taxon>Thermodesulfobacteriota</taxon>
        <taxon>Desulfovibrionia</taxon>
        <taxon>Desulfovibrionales</taxon>
        <taxon>Desulfovibrionaceae</taxon>
        <taxon>Desulfovibrio</taxon>
    </lineage>
</organism>
<dbReference type="Proteomes" id="UP000823821">
    <property type="component" value="Unassembled WGS sequence"/>
</dbReference>
<accession>A0A9D2HN46</accession>
<protein>
    <submittedName>
        <fullName evidence="1">DUF935 domain-containing protein</fullName>
    </submittedName>
</protein>
<comment type="caution">
    <text evidence="1">The sequence shown here is derived from an EMBL/GenBank/DDBJ whole genome shotgun (WGS) entry which is preliminary data.</text>
</comment>
<gene>
    <name evidence="1" type="ORF">H9784_10400</name>
</gene>
<name>A0A9D2HN46_9BACT</name>
<dbReference type="Pfam" id="PF06074">
    <property type="entry name" value="Portal_Mu"/>
    <property type="match status" value="1"/>
</dbReference>
<sequence length="519" mass="56642">MADGLFLPDGTFQPFSAADLSAELATRRNAGVFFGELDGWLSTLPDPDPVLRKRGDDAAILRELSADDQVTTAMLSRKNRVLNCPHFTLRAGAPDGERPTPEAEELYRRFMRDLERTNLRGIISGILDAPFYGFTPLELIWRLDGDWWHIVDIVARPFHWFRFDSGNNPVFVGEYGAFCADPRPLPPGKFVFVTHHAAYDNPYGLRLLSRCLWPVSFKRGGLSFYARFVERHGLPWVVGEAPAKAERLEKQAMARDLSRMVQDAVAVIPHGASVKLESAGQTQGAIHEDFLARQDRAISKVLMGQTLTVETDGTNSLAATEAHKSVADDLADADKAMVTDAWNEIAWLYAQVNAGPGVFAPLADYDEPDDLNVQADLGKKLREMGAKFTREYFTGRFGLKPEEFRLEDETAPPEGMTAGANFAAPAERKAVTAEKAQANLDAAIVNMLPAALRAGAAFVSQVEDAIRTAKSYEDLEEGLAALLSPLMAPDALESFLARALTAAAGFGAAAVQAEGEEDG</sequence>
<dbReference type="AlphaFoldDB" id="A0A9D2HN46"/>